<organism evidence="1 2">
    <name type="scientific">Dictyobacter alpinus</name>
    <dbReference type="NCBI Taxonomy" id="2014873"/>
    <lineage>
        <taxon>Bacteria</taxon>
        <taxon>Bacillati</taxon>
        <taxon>Chloroflexota</taxon>
        <taxon>Ktedonobacteria</taxon>
        <taxon>Ktedonobacterales</taxon>
        <taxon>Dictyobacteraceae</taxon>
        <taxon>Dictyobacter</taxon>
    </lineage>
</organism>
<sequence length="75" mass="9075">MFSINREEKTRERLASNEVAPCVFPEQMEKWPITIYNCRTIHVNRVLLKLQGHLWSFSNRIMRNLSTHERALYRN</sequence>
<keyword evidence="2" id="KW-1185">Reference proteome</keyword>
<gene>
    <name evidence="1" type="ORF">KDA_49130</name>
</gene>
<evidence type="ECO:0000313" key="1">
    <source>
        <dbReference type="EMBL" id="GCE29429.1"/>
    </source>
</evidence>
<protein>
    <submittedName>
        <fullName evidence="1">Uncharacterized protein</fullName>
    </submittedName>
</protein>
<dbReference type="EMBL" id="BIFT01000002">
    <property type="protein sequence ID" value="GCE29429.1"/>
    <property type="molecule type" value="Genomic_DNA"/>
</dbReference>
<reference evidence="2" key="1">
    <citation type="submission" date="2018-12" db="EMBL/GenBank/DDBJ databases">
        <title>Tengunoibacter tsumagoiensis gen. nov., sp. nov., Dictyobacter kobayashii sp. nov., D. alpinus sp. nov., and D. joshuensis sp. nov. and description of Dictyobacteraceae fam. nov. within the order Ktedonobacterales isolated from Tengu-no-mugimeshi.</title>
        <authorList>
            <person name="Wang C.M."/>
            <person name="Zheng Y."/>
            <person name="Sakai Y."/>
            <person name="Toyoda A."/>
            <person name="Minakuchi Y."/>
            <person name="Abe K."/>
            <person name="Yokota A."/>
            <person name="Yabe S."/>
        </authorList>
    </citation>
    <scope>NUCLEOTIDE SEQUENCE [LARGE SCALE GENOMIC DNA]</scope>
    <source>
        <strain evidence="2">Uno16</strain>
    </source>
</reference>
<proteinExistence type="predicted"/>
<dbReference type="AlphaFoldDB" id="A0A402BDN5"/>
<comment type="caution">
    <text evidence="1">The sequence shown here is derived from an EMBL/GenBank/DDBJ whole genome shotgun (WGS) entry which is preliminary data.</text>
</comment>
<accession>A0A402BDN5</accession>
<evidence type="ECO:0000313" key="2">
    <source>
        <dbReference type="Proteomes" id="UP000287171"/>
    </source>
</evidence>
<dbReference type="Proteomes" id="UP000287171">
    <property type="component" value="Unassembled WGS sequence"/>
</dbReference>
<name>A0A402BDN5_9CHLR</name>